<accession>A0A5J5EQ08</accession>
<gene>
    <name evidence="2" type="ORF">FN846DRAFT_959705</name>
</gene>
<dbReference type="OrthoDB" id="5430620at2759"/>
<evidence type="ECO:0000256" key="1">
    <source>
        <dbReference type="SAM" id="SignalP"/>
    </source>
</evidence>
<evidence type="ECO:0000313" key="3">
    <source>
        <dbReference type="Proteomes" id="UP000326924"/>
    </source>
</evidence>
<dbReference type="AlphaFoldDB" id="A0A5J5EQ08"/>
<keyword evidence="3" id="KW-1185">Reference proteome</keyword>
<sequence>MQFSAIASLLVSCLAGFASAGSTSTGTADCSTPSHSPQARLTDTPALFDLVSSTDGLDGLIWNNVMFANGSAYIGNVKYSIESEPLLMTGGSPKYAHTFTSFHSAPTGWRTFYVLVNESAPVGFTMPHSGSIPAGAQYVGFGVADGNLQLDVGNGPEEKWAACKVPEAVVSGTWQIVWAGKRGALLSRDCTRVTLKVGAATECRYPQN</sequence>
<comment type="caution">
    <text evidence="2">The sequence shown here is derived from an EMBL/GenBank/DDBJ whole genome shotgun (WGS) entry which is preliminary data.</text>
</comment>
<organism evidence="2 3">
    <name type="scientific">Sphaerosporella brunnea</name>
    <dbReference type="NCBI Taxonomy" id="1250544"/>
    <lineage>
        <taxon>Eukaryota</taxon>
        <taxon>Fungi</taxon>
        <taxon>Dikarya</taxon>
        <taxon>Ascomycota</taxon>
        <taxon>Pezizomycotina</taxon>
        <taxon>Pezizomycetes</taxon>
        <taxon>Pezizales</taxon>
        <taxon>Pyronemataceae</taxon>
        <taxon>Sphaerosporella</taxon>
    </lineage>
</organism>
<evidence type="ECO:0000313" key="2">
    <source>
        <dbReference type="EMBL" id="KAA8899935.1"/>
    </source>
</evidence>
<dbReference type="EMBL" id="VXIS01000161">
    <property type="protein sequence ID" value="KAA8899935.1"/>
    <property type="molecule type" value="Genomic_DNA"/>
</dbReference>
<protein>
    <submittedName>
        <fullName evidence="2">Uncharacterized protein</fullName>
    </submittedName>
</protein>
<proteinExistence type="predicted"/>
<name>A0A5J5EQ08_9PEZI</name>
<reference evidence="2 3" key="1">
    <citation type="submission" date="2019-09" db="EMBL/GenBank/DDBJ databases">
        <title>Draft genome of the ectomycorrhizal ascomycete Sphaerosporella brunnea.</title>
        <authorList>
            <consortium name="DOE Joint Genome Institute"/>
            <person name="Benucci G.M."/>
            <person name="Marozzi G."/>
            <person name="Antonielli L."/>
            <person name="Sanchez S."/>
            <person name="Marco P."/>
            <person name="Wang X."/>
            <person name="Falini L.B."/>
            <person name="Barry K."/>
            <person name="Haridas S."/>
            <person name="Lipzen A."/>
            <person name="Labutti K."/>
            <person name="Grigoriev I.V."/>
            <person name="Murat C."/>
            <person name="Martin F."/>
            <person name="Albertini E."/>
            <person name="Donnini D."/>
            <person name="Bonito G."/>
        </authorList>
    </citation>
    <scope>NUCLEOTIDE SEQUENCE [LARGE SCALE GENOMIC DNA]</scope>
    <source>
        <strain evidence="2 3">Sb_GMNB300</strain>
    </source>
</reference>
<keyword evidence="1" id="KW-0732">Signal</keyword>
<dbReference type="Proteomes" id="UP000326924">
    <property type="component" value="Unassembled WGS sequence"/>
</dbReference>
<feature type="chain" id="PRO_5023866914" evidence="1">
    <location>
        <begin position="21"/>
        <end position="208"/>
    </location>
</feature>
<dbReference type="InParanoid" id="A0A5J5EQ08"/>
<feature type="signal peptide" evidence="1">
    <location>
        <begin position="1"/>
        <end position="20"/>
    </location>
</feature>